<dbReference type="STRING" id="1380566.A0A179F0G2"/>
<gene>
    <name evidence="2" type="ORF">VFPPC_16903</name>
</gene>
<comment type="caution">
    <text evidence="2">The sequence shown here is derived from an EMBL/GenBank/DDBJ whole genome shotgun (WGS) entry which is preliminary data.</text>
</comment>
<evidence type="ECO:0000313" key="3">
    <source>
        <dbReference type="Proteomes" id="UP000078397"/>
    </source>
</evidence>
<organism evidence="2 3">
    <name type="scientific">Pochonia chlamydosporia 170</name>
    <dbReference type="NCBI Taxonomy" id="1380566"/>
    <lineage>
        <taxon>Eukaryota</taxon>
        <taxon>Fungi</taxon>
        <taxon>Dikarya</taxon>
        <taxon>Ascomycota</taxon>
        <taxon>Pezizomycotina</taxon>
        <taxon>Sordariomycetes</taxon>
        <taxon>Hypocreomycetidae</taxon>
        <taxon>Hypocreales</taxon>
        <taxon>Clavicipitaceae</taxon>
        <taxon>Pochonia</taxon>
    </lineage>
</organism>
<dbReference type="GeneID" id="28858650"/>
<reference evidence="2 3" key="1">
    <citation type="journal article" date="2016" name="PLoS Pathog.">
        <title>Biosynthesis of antibiotic leucinostatins in bio-control fungus Purpureocillium lilacinum and their inhibition on phytophthora revealed by genome mining.</title>
        <authorList>
            <person name="Wang G."/>
            <person name="Liu Z."/>
            <person name="Lin R."/>
            <person name="Li E."/>
            <person name="Mao Z."/>
            <person name="Ling J."/>
            <person name="Yang Y."/>
            <person name="Yin W.B."/>
            <person name="Xie B."/>
        </authorList>
    </citation>
    <scope>NUCLEOTIDE SEQUENCE [LARGE SCALE GENOMIC DNA]</scope>
    <source>
        <strain evidence="2">170</strain>
    </source>
</reference>
<dbReference type="AlphaFoldDB" id="A0A179F0G2"/>
<dbReference type="RefSeq" id="XP_018137027.2">
    <property type="nucleotide sequence ID" value="XM_018294656.2"/>
</dbReference>
<evidence type="ECO:0000313" key="2">
    <source>
        <dbReference type="EMBL" id="OAQ58947.2"/>
    </source>
</evidence>
<sequence length="98" mass="11186">MYSKCPTEKINLTGELFSTAMSASKQWKLEKSLGEVTTECLTVLVPEGESEDISITLWVGRREGFRISDTLMLKPTWSIPPKRQEPPPHIQQEQDGWH</sequence>
<dbReference type="Proteomes" id="UP000078397">
    <property type="component" value="Unassembled WGS sequence"/>
</dbReference>
<evidence type="ECO:0000256" key="1">
    <source>
        <dbReference type="SAM" id="MobiDB-lite"/>
    </source>
</evidence>
<dbReference type="OrthoDB" id="5422777at2759"/>
<keyword evidence="3" id="KW-1185">Reference proteome</keyword>
<dbReference type="EMBL" id="LSBJ02000012">
    <property type="protein sequence ID" value="OAQ58947.2"/>
    <property type="molecule type" value="Genomic_DNA"/>
</dbReference>
<protein>
    <submittedName>
        <fullName evidence="2">Uncharacterized protein</fullName>
    </submittedName>
</protein>
<dbReference type="KEGG" id="pchm:VFPPC_16903"/>
<feature type="region of interest" description="Disordered" evidence="1">
    <location>
        <begin position="76"/>
        <end position="98"/>
    </location>
</feature>
<proteinExistence type="predicted"/>
<accession>A0A179F0G2</accession>
<name>A0A179F0G2_METCM</name>